<sequence length="124" mass="14061">MTMGDAPRVRVRRIYDPAEPDEGARVLVDRLWPRGVSKERADLREWCKDVAPSTELRQWYGHDPERFAEFARRYRAELADPTRADALAGLRALLRQEPVTLLTAAKRSDISEATVLQELLSGSG</sequence>
<keyword evidence="2" id="KW-1185">Reference proteome</keyword>
<dbReference type="InterPro" id="IPR052552">
    <property type="entry name" value="YeaO-like"/>
</dbReference>
<dbReference type="PANTHER" id="PTHR36849">
    <property type="entry name" value="CYTOPLASMIC PROTEIN-RELATED"/>
    <property type="match status" value="1"/>
</dbReference>
<dbReference type="EMBL" id="JYIX01000024">
    <property type="protein sequence ID" value="KJL35171.1"/>
    <property type="molecule type" value="Genomic_DNA"/>
</dbReference>
<evidence type="ECO:0000313" key="1">
    <source>
        <dbReference type="EMBL" id="KJL35171.1"/>
    </source>
</evidence>
<dbReference type="PATRIC" id="fig|582680.6.peg.570"/>
<dbReference type="RefSeq" id="WP_200892735.1">
    <property type="nucleotide sequence ID" value="NZ_JYIX01000024.1"/>
</dbReference>
<dbReference type="Pfam" id="PF22752">
    <property type="entry name" value="DUF488-N3i"/>
    <property type="match status" value="1"/>
</dbReference>
<dbReference type="PANTHER" id="PTHR36849:SF1">
    <property type="entry name" value="CYTOPLASMIC PROTEIN"/>
    <property type="match status" value="1"/>
</dbReference>
<comment type="caution">
    <text evidence="1">The sequence shown here is derived from an EMBL/GenBank/DDBJ whole genome shotgun (WGS) entry which is preliminary data.</text>
</comment>
<organism evidence="1 2">
    <name type="scientific">Microbacterium azadirachtae</name>
    <dbReference type="NCBI Taxonomy" id="582680"/>
    <lineage>
        <taxon>Bacteria</taxon>
        <taxon>Bacillati</taxon>
        <taxon>Actinomycetota</taxon>
        <taxon>Actinomycetes</taxon>
        <taxon>Micrococcales</taxon>
        <taxon>Microbacteriaceae</taxon>
        <taxon>Microbacterium</taxon>
    </lineage>
</organism>
<name>A0A0F0LUT8_9MICO</name>
<proteinExistence type="predicted"/>
<accession>A0A0F0LUT8</accession>
<evidence type="ECO:0000313" key="2">
    <source>
        <dbReference type="Proteomes" id="UP000033740"/>
    </source>
</evidence>
<dbReference type="STRING" id="582680.RS86_00554"/>
<gene>
    <name evidence="1" type="ORF">RS86_00554</name>
</gene>
<dbReference type="Proteomes" id="UP000033740">
    <property type="component" value="Unassembled WGS sequence"/>
</dbReference>
<reference evidence="1 2" key="1">
    <citation type="submission" date="2015-02" db="EMBL/GenBank/DDBJ databases">
        <title>Draft genome sequences of ten Microbacterium spp. with emphasis on heavy metal contaminated environments.</title>
        <authorList>
            <person name="Corretto E."/>
        </authorList>
    </citation>
    <scope>NUCLEOTIDE SEQUENCE [LARGE SCALE GENOMIC DNA]</scope>
    <source>
        <strain evidence="1 2">ARN176</strain>
    </source>
</reference>
<evidence type="ECO:0008006" key="3">
    <source>
        <dbReference type="Google" id="ProtNLM"/>
    </source>
</evidence>
<dbReference type="AlphaFoldDB" id="A0A0F0LUT8"/>
<protein>
    <recommendedName>
        <fullName evidence="3">DUF488 family protein</fullName>
    </recommendedName>
</protein>